<evidence type="ECO:0000256" key="6">
    <source>
        <dbReference type="ARBA" id="ARBA00023274"/>
    </source>
</evidence>
<keyword evidence="12" id="KW-1185">Reference proteome</keyword>
<dbReference type="Gene3D" id="1.10.3210.10">
    <property type="entry name" value="Hypothetical protein af1432"/>
    <property type="match status" value="1"/>
</dbReference>
<dbReference type="InterPro" id="IPR003607">
    <property type="entry name" value="HD/PDEase_dom"/>
</dbReference>
<feature type="compositionally biased region" description="Basic residues" evidence="9">
    <location>
        <begin position="615"/>
        <end position="628"/>
    </location>
</feature>
<evidence type="ECO:0000256" key="8">
    <source>
        <dbReference type="SAM" id="Coils"/>
    </source>
</evidence>
<keyword evidence="3" id="KW-0378">Hydrolase</keyword>
<dbReference type="HAMAP" id="MF_00335">
    <property type="entry name" value="RNase_Y"/>
    <property type="match status" value="1"/>
</dbReference>
<keyword evidence="5" id="KW-0689">Ribosomal protein</keyword>
<dbReference type="PROSITE" id="PS50084">
    <property type="entry name" value="KH_TYPE_1"/>
    <property type="match status" value="1"/>
</dbReference>
<dbReference type="GO" id="GO:0004519">
    <property type="term" value="F:endonuclease activity"/>
    <property type="evidence" value="ECO:0007669"/>
    <property type="project" value="UniProtKB-KW"/>
</dbReference>
<name>A0A9W4SCY9_9GLOM</name>
<keyword evidence="2" id="KW-0255">Endonuclease</keyword>
<dbReference type="InterPro" id="IPR017705">
    <property type="entry name" value="Ribonuclease_Y"/>
</dbReference>
<dbReference type="GO" id="GO:0016787">
    <property type="term" value="F:hydrolase activity"/>
    <property type="evidence" value="ECO:0007669"/>
    <property type="project" value="UniProtKB-KW"/>
</dbReference>
<dbReference type="Gene3D" id="3.30.1370.10">
    <property type="entry name" value="K Homology domain, type 1"/>
    <property type="match status" value="1"/>
</dbReference>
<dbReference type="NCBIfam" id="TIGR00277">
    <property type="entry name" value="HDIG"/>
    <property type="match status" value="1"/>
</dbReference>
<gene>
    <name evidence="11" type="ORF">FWILDA_LOCUS688</name>
</gene>
<evidence type="ECO:0000259" key="10">
    <source>
        <dbReference type="PROSITE" id="PS51831"/>
    </source>
</evidence>
<evidence type="ECO:0000256" key="5">
    <source>
        <dbReference type="ARBA" id="ARBA00022980"/>
    </source>
</evidence>
<sequence length="628" mass="72334">MKQKKYHLKIAIYGYDVATTELATHMVIKKISQLKLNFGLVSLPTKEKKITVLVSPHKHKKAQKKIEQETHKKAIFIADISSTDLEDLFPIRNFCRLVAKVLLVTRLACPERERLFPTNGNKLRLEKLLQKKEEKKLSEKERSLNLANSKLVASIEKLKSLERKLEQEEKRINSRADQLLRKEELFIQQLSLVSQKEKKVHSEMEKMEKMEERLINELGKIIPMNSEEAKKNLFALLREKVDQDLEKYKEQKFRKITEEVKEEGNKLICSALENCSSELVFPRTTNTLQVENRQIISKIIGREGRNINAFRRITGTEVIIDKESDDLTIQISSFNSLRREIAYQTLISLIKEKKFSPEQIEKTYHQMSSRIDELITENGKKALRELEITGVHPELIKHLGKLKYRTSYGQNVLQHCLEVAKLTGNIAAELGLDVILARRVGLFHDIGKSIEDNGGYSHVINGVNLAKKYKEPGAVINAIASHHHDFPADNFYSLIILATDRLSAARPGARGYQLEAYIERMGELEKIASQFPGIKKIIADAEKLNDYQTWEISRKIKERIKESVVIPGEVTIYVVREKKFIQKLNDGKIRENTYPELIGQTISRESRQISGQKLNQRKKKKVKKKTKG</sequence>
<keyword evidence="8" id="KW-0175">Coiled coil</keyword>
<dbReference type="GO" id="GO:0003723">
    <property type="term" value="F:RNA binding"/>
    <property type="evidence" value="ECO:0007669"/>
    <property type="project" value="UniProtKB-UniRule"/>
</dbReference>
<dbReference type="InterPro" id="IPR004088">
    <property type="entry name" value="KH_dom_type_1"/>
</dbReference>
<dbReference type="GO" id="GO:0005840">
    <property type="term" value="C:ribosome"/>
    <property type="evidence" value="ECO:0007669"/>
    <property type="project" value="UniProtKB-KW"/>
</dbReference>
<dbReference type="Gene3D" id="3.30.70.600">
    <property type="entry name" value="Ribosomal protein S10 domain"/>
    <property type="match status" value="1"/>
</dbReference>
<feature type="region of interest" description="Disordered" evidence="9">
    <location>
        <begin position="608"/>
        <end position="628"/>
    </location>
</feature>
<dbReference type="Proteomes" id="UP001153678">
    <property type="component" value="Unassembled WGS sequence"/>
</dbReference>
<keyword evidence="6" id="KW-0687">Ribonucleoprotein</keyword>
<evidence type="ECO:0000256" key="2">
    <source>
        <dbReference type="ARBA" id="ARBA00022759"/>
    </source>
</evidence>
<dbReference type="InterPro" id="IPR036612">
    <property type="entry name" value="KH_dom_type_1_sf"/>
</dbReference>
<dbReference type="GO" id="GO:1990904">
    <property type="term" value="C:ribonucleoprotein complex"/>
    <property type="evidence" value="ECO:0007669"/>
    <property type="project" value="UniProtKB-KW"/>
</dbReference>
<dbReference type="SUPFAM" id="SSF109604">
    <property type="entry name" value="HD-domain/PDEase-like"/>
    <property type="match status" value="1"/>
</dbReference>
<evidence type="ECO:0000256" key="4">
    <source>
        <dbReference type="ARBA" id="ARBA00022884"/>
    </source>
</evidence>
<keyword evidence="1" id="KW-0540">Nuclease</keyword>
<dbReference type="EMBL" id="CAMKVN010000046">
    <property type="protein sequence ID" value="CAI2162691.1"/>
    <property type="molecule type" value="Genomic_DNA"/>
</dbReference>
<dbReference type="SMART" id="SM01403">
    <property type="entry name" value="Ribosomal_S10"/>
    <property type="match status" value="1"/>
</dbReference>
<dbReference type="SMART" id="SM00322">
    <property type="entry name" value="KH"/>
    <property type="match status" value="1"/>
</dbReference>
<keyword evidence="4 7" id="KW-0694">RNA-binding</keyword>
<feature type="coiled-coil region" evidence="8">
    <location>
        <begin position="122"/>
        <end position="213"/>
    </location>
</feature>
<dbReference type="PROSITE" id="PS51831">
    <property type="entry name" value="HD"/>
    <property type="match status" value="1"/>
</dbReference>
<dbReference type="InterPro" id="IPR027486">
    <property type="entry name" value="Ribosomal_uS10_dom"/>
</dbReference>
<dbReference type="Pfam" id="PF00013">
    <property type="entry name" value="KH_1"/>
    <property type="match status" value="1"/>
</dbReference>
<dbReference type="AlphaFoldDB" id="A0A9W4SCY9"/>
<evidence type="ECO:0000256" key="3">
    <source>
        <dbReference type="ARBA" id="ARBA00022801"/>
    </source>
</evidence>
<evidence type="ECO:0000313" key="11">
    <source>
        <dbReference type="EMBL" id="CAI2162691.1"/>
    </source>
</evidence>
<dbReference type="GO" id="GO:0006402">
    <property type="term" value="P:mRNA catabolic process"/>
    <property type="evidence" value="ECO:0007669"/>
    <property type="project" value="InterPro"/>
</dbReference>
<dbReference type="SUPFAM" id="SSF54791">
    <property type="entry name" value="Eukaryotic type KH-domain (KH-domain type I)"/>
    <property type="match status" value="1"/>
</dbReference>
<dbReference type="SUPFAM" id="SSF54999">
    <property type="entry name" value="Ribosomal protein S10"/>
    <property type="match status" value="1"/>
</dbReference>
<dbReference type="OrthoDB" id="2390395at2759"/>
<dbReference type="CDD" id="cd00077">
    <property type="entry name" value="HDc"/>
    <property type="match status" value="1"/>
</dbReference>
<dbReference type="SMART" id="SM00471">
    <property type="entry name" value="HDc"/>
    <property type="match status" value="1"/>
</dbReference>
<dbReference type="InterPro" id="IPR036838">
    <property type="entry name" value="Ribosomal_uS10_dom_sf"/>
</dbReference>
<dbReference type="InterPro" id="IPR004087">
    <property type="entry name" value="KH_dom"/>
</dbReference>
<dbReference type="Pfam" id="PF00338">
    <property type="entry name" value="Ribosomal_S10"/>
    <property type="match status" value="1"/>
</dbReference>
<dbReference type="InterPro" id="IPR006674">
    <property type="entry name" value="HD_domain"/>
</dbReference>
<evidence type="ECO:0000256" key="1">
    <source>
        <dbReference type="ARBA" id="ARBA00022722"/>
    </source>
</evidence>
<reference evidence="11" key="1">
    <citation type="submission" date="2022-08" db="EMBL/GenBank/DDBJ databases">
        <authorList>
            <person name="Kallberg Y."/>
            <person name="Tangrot J."/>
            <person name="Rosling A."/>
        </authorList>
    </citation>
    <scope>NUCLEOTIDE SEQUENCE</scope>
    <source>
        <strain evidence="11">Wild A</strain>
    </source>
</reference>
<dbReference type="GO" id="GO:0016020">
    <property type="term" value="C:membrane"/>
    <property type="evidence" value="ECO:0007669"/>
    <property type="project" value="InterPro"/>
</dbReference>
<evidence type="ECO:0000256" key="7">
    <source>
        <dbReference type="PROSITE-ProRule" id="PRU00117"/>
    </source>
</evidence>
<feature type="domain" description="HD" evidence="10">
    <location>
        <begin position="412"/>
        <end position="505"/>
    </location>
</feature>
<dbReference type="Pfam" id="PF01966">
    <property type="entry name" value="HD"/>
    <property type="match status" value="1"/>
</dbReference>
<evidence type="ECO:0000256" key="9">
    <source>
        <dbReference type="SAM" id="MobiDB-lite"/>
    </source>
</evidence>
<protein>
    <submittedName>
        <fullName evidence="11">6827_t:CDS:1</fullName>
    </submittedName>
</protein>
<proteinExistence type="inferred from homology"/>
<organism evidence="11 12">
    <name type="scientific">Funneliformis geosporum</name>
    <dbReference type="NCBI Taxonomy" id="1117311"/>
    <lineage>
        <taxon>Eukaryota</taxon>
        <taxon>Fungi</taxon>
        <taxon>Fungi incertae sedis</taxon>
        <taxon>Mucoromycota</taxon>
        <taxon>Glomeromycotina</taxon>
        <taxon>Glomeromycetes</taxon>
        <taxon>Glomerales</taxon>
        <taxon>Glomeraceae</taxon>
        <taxon>Funneliformis</taxon>
    </lineage>
</organism>
<evidence type="ECO:0000313" key="12">
    <source>
        <dbReference type="Proteomes" id="UP001153678"/>
    </source>
</evidence>
<dbReference type="InterPro" id="IPR006675">
    <property type="entry name" value="HDIG_dom"/>
</dbReference>
<comment type="caution">
    <text evidence="11">The sequence shown here is derived from an EMBL/GenBank/DDBJ whole genome shotgun (WGS) entry which is preliminary data.</text>
</comment>
<accession>A0A9W4SCY9</accession>